<evidence type="ECO:0000313" key="2">
    <source>
        <dbReference type="EMBL" id="MBW0520009.1"/>
    </source>
</evidence>
<dbReference type="Proteomes" id="UP000765509">
    <property type="component" value="Unassembled WGS sequence"/>
</dbReference>
<feature type="compositionally biased region" description="Polar residues" evidence="1">
    <location>
        <begin position="101"/>
        <end position="118"/>
    </location>
</feature>
<protein>
    <submittedName>
        <fullName evidence="2">Uncharacterized protein</fullName>
    </submittedName>
</protein>
<gene>
    <name evidence="2" type="ORF">O181_059724</name>
</gene>
<evidence type="ECO:0000256" key="1">
    <source>
        <dbReference type="SAM" id="MobiDB-lite"/>
    </source>
</evidence>
<feature type="region of interest" description="Disordered" evidence="1">
    <location>
        <begin position="1"/>
        <end position="32"/>
    </location>
</feature>
<feature type="region of interest" description="Disordered" evidence="1">
    <location>
        <begin position="84"/>
        <end position="175"/>
    </location>
</feature>
<organism evidence="2 3">
    <name type="scientific">Austropuccinia psidii MF-1</name>
    <dbReference type="NCBI Taxonomy" id="1389203"/>
    <lineage>
        <taxon>Eukaryota</taxon>
        <taxon>Fungi</taxon>
        <taxon>Dikarya</taxon>
        <taxon>Basidiomycota</taxon>
        <taxon>Pucciniomycotina</taxon>
        <taxon>Pucciniomycetes</taxon>
        <taxon>Pucciniales</taxon>
        <taxon>Sphaerophragmiaceae</taxon>
        <taxon>Austropuccinia</taxon>
    </lineage>
</organism>
<feature type="compositionally biased region" description="Basic and acidic residues" evidence="1">
    <location>
        <begin position="119"/>
        <end position="142"/>
    </location>
</feature>
<comment type="caution">
    <text evidence="2">The sequence shown here is derived from an EMBL/GenBank/DDBJ whole genome shotgun (WGS) entry which is preliminary data.</text>
</comment>
<accession>A0A9Q3EEW9</accession>
<sequence>MISEPELELNMSNSNRYKSHSEGSDRHLHEPVQEVLHSVQGQGLGNVATNISRSDELLEHPQKVHQRGGNSEILQWMESTIIQTSNQKDQGVPCQKEGGNQRRSPSSFYQQAPSQPTSPRREEEKEKELEKTISPKLQDPKNPKRCHGQCLQHGQNLDGVQGQGGAKNETTSFPKEINLSQDVVNTLTEIKNSLLSLQEINNNL</sequence>
<evidence type="ECO:0000313" key="3">
    <source>
        <dbReference type="Proteomes" id="UP000765509"/>
    </source>
</evidence>
<dbReference type="EMBL" id="AVOT02027785">
    <property type="protein sequence ID" value="MBW0520009.1"/>
    <property type="molecule type" value="Genomic_DNA"/>
</dbReference>
<reference evidence="2" key="1">
    <citation type="submission" date="2021-03" db="EMBL/GenBank/DDBJ databases">
        <title>Draft genome sequence of rust myrtle Austropuccinia psidii MF-1, a brazilian biotype.</title>
        <authorList>
            <person name="Quecine M.C."/>
            <person name="Pachon D.M.R."/>
            <person name="Bonatelli M.L."/>
            <person name="Correr F.H."/>
            <person name="Franceschini L.M."/>
            <person name="Leite T.F."/>
            <person name="Margarido G.R.A."/>
            <person name="Almeida C.A."/>
            <person name="Ferrarezi J.A."/>
            <person name="Labate C.A."/>
        </authorList>
    </citation>
    <scope>NUCLEOTIDE SEQUENCE</scope>
    <source>
        <strain evidence="2">MF-1</strain>
    </source>
</reference>
<feature type="compositionally biased region" description="Basic and acidic residues" evidence="1">
    <location>
        <begin position="19"/>
        <end position="32"/>
    </location>
</feature>
<dbReference type="AlphaFoldDB" id="A0A9Q3EEW9"/>
<proteinExistence type="predicted"/>
<keyword evidence="3" id="KW-1185">Reference proteome</keyword>
<name>A0A9Q3EEW9_9BASI</name>